<evidence type="ECO:0000256" key="1">
    <source>
        <dbReference type="SAM" id="MobiDB-lite"/>
    </source>
</evidence>
<feature type="compositionally biased region" description="Polar residues" evidence="1">
    <location>
        <begin position="99"/>
        <end position="110"/>
    </location>
</feature>
<dbReference type="STRING" id="1392250.A0A2I2GR53"/>
<feature type="compositionally biased region" description="Gly residues" evidence="1">
    <location>
        <begin position="310"/>
        <end position="319"/>
    </location>
</feature>
<sequence length="391" mass="41877">MADEFAQTRGGDDLFDDEIVPVPAENQAQPAPQVAEETVVPVEPEAQPARIDTPPRSRGGAAGGERRGRGRGKGRGRRGSQNSNQRRADGPVPRPKSVDATSQPENNSVEESAPDASGENAEQQSNEDTNSNNATSDPKAPAAAADAPKVPAVRGDRSATGGIKKPKLTEEELSRRIAAAKENAAKVAAAHARAEADQASFLEREKVAEVKRKQERQNRRVMDTERERNRLRKLQALNGREWDSEKQDEPDNARGGRGRFRGMHGGVSGYARRDFEGAQAEEQTADNHYSHYNNNNNHRGRGRGGRGGRGRGNGRGGRANGPLDGPAPEQKPASSPPVINNERDFPSLPGSDKKDDAAPTVPAVEAAKIETSISPVSAGASWAEQVESARE</sequence>
<feature type="compositionally biased region" description="Basic and acidic residues" evidence="1">
    <location>
        <begin position="341"/>
        <end position="357"/>
    </location>
</feature>
<feature type="region of interest" description="Disordered" evidence="1">
    <location>
        <begin position="212"/>
        <end position="391"/>
    </location>
</feature>
<reference evidence="2 3" key="1">
    <citation type="submission" date="2016-12" db="EMBL/GenBank/DDBJ databases">
        <title>The genomes of Aspergillus section Nigri reveals drivers in fungal speciation.</title>
        <authorList>
            <consortium name="DOE Joint Genome Institute"/>
            <person name="Vesth T.C."/>
            <person name="Nybo J."/>
            <person name="Theobald S."/>
            <person name="Brandl J."/>
            <person name="Frisvad J.C."/>
            <person name="Nielsen K.F."/>
            <person name="Lyhne E.K."/>
            <person name="Kogle M.E."/>
            <person name="Kuo A."/>
            <person name="Riley R."/>
            <person name="Clum A."/>
            <person name="Nolan M."/>
            <person name="Lipzen A."/>
            <person name="Salamov A."/>
            <person name="Henrissat B."/>
            <person name="Wiebenga A."/>
            <person name="De Vries R.P."/>
            <person name="Grigoriev I.V."/>
            <person name="Mortensen U.H."/>
            <person name="Andersen M.R."/>
            <person name="Baker S.E."/>
        </authorList>
    </citation>
    <scope>NUCLEOTIDE SEQUENCE [LARGE SCALE GENOMIC DNA]</scope>
    <source>
        <strain evidence="2 3">IBT 23096</strain>
    </source>
</reference>
<proteinExistence type="predicted"/>
<dbReference type="OrthoDB" id="2402960at2759"/>
<dbReference type="AlphaFoldDB" id="A0A2I2GR53"/>
<feature type="compositionally biased region" description="Basic residues" evidence="1">
    <location>
        <begin position="298"/>
        <end position="309"/>
    </location>
</feature>
<keyword evidence="3" id="KW-1185">Reference proteome</keyword>
<feature type="compositionally biased region" description="Low complexity" evidence="1">
    <location>
        <begin position="30"/>
        <end position="49"/>
    </location>
</feature>
<feature type="region of interest" description="Disordered" evidence="1">
    <location>
        <begin position="1"/>
        <end position="171"/>
    </location>
</feature>
<dbReference type="EMBL" id="MSFO01000001">
    <property type="protein sequence ID" value="PLB55324.1"/>
    <property type="molecule type" value="Genomic_DNA"/>
</dbReference>
<feature type="compositionally biased region" description="Low complexity" evidence="1">
    <location>
        <begin position="137"/>
        <end position="153"/>
    </location>
</feature>
<gene>
    <name evidence="2" type="ORF">P170DRAFT_38390</name>
</gene>
<organism evidence="2 3">
    <name type="scientific">Aspergillus steynii IBT 23096</name>
    <dbReference type="NCBI Taxonomy" id="1392250"/>
    <lineage>
        <taxon>Eukaryota</taxon>
        <taxon>Fungi</taxon>
        <taxon>Dikarya</taxon>
        <taxon>Ascomycota</taxon>
        <taxon>Pezizomycotina</taxon>
        <taxon>Eurotiomycetes</taxon>
        <taxon>Eurotiomycetidae</taxon>
        <taxon>Eurotiales</taxon>
        <taxon>Aspergillaceae</taxon>
        <taxon>Aspergillus</taxon>
        <taxon>Aspergillus subgen. Circumdati</taxon>
    </lineage>
</organism>
<feature type="compositionally biased region" description="Polar residues" evidence="1">
    <location>
        <begin position="120"/>
        <end position="136"/>
    </location>
</feature>
<protein>
    <submittedName>
        <fullName evidence="2">Uncharacterized protein</fullName>
    </submittedName>
</protein>
<feature type="compositionally biased region" description="Basic and acidic residues" evidence="1">
    <location>
        <begin position="212"/>
        <end position="228"/>
    </location>
</feature>
<comment type="caution">
    <text evidence="2">The sequence shown here is derived from an EMBL/GenBank/DDBJ whole genome shotgun (WGS) entry which is preliminary data.</text>
</comment>
<accession>A0A2I2GR53</accession>
<evidence type="ECO:0000313" key="2">
    <source>
        <dbReference type="EMBL" id="PLB55324.1"/>
    </source>
</evidence>
<name>A0A2I2GR53_9EURO</name>
<dbReference type="RefSeq" id="XP_024710626.1">
    <property type="nucleotide sequence ID" value="XM_024845662.1"/>
</dbReference>
<evidence type="ECO:0000313" key="3">
    <source>
        <dbReference type="Proteomes" id="UP000234275"/>
    </source>
</evidence>
<dbReference type="Proteomes" id="UP000234275">
    <property type="component" value="Unassembled WGS sequence"/>
</dbReference>
<feature type="compositionally biased region" description="Basic and acidic residues" evidence="1">
    <location>
        <begin position="240"/>
        <end position="254"/>
    </location>
</feature>
<feature type="compositionally biased region" description="Basic residues" evidence="1">
    <location>
        <begin position="68"/>
        <end position="78"/>
    </location>
</feature>
<dbReference type="VEuPathDB" id="FungiDB:P170DRAFT_38390"/>
<dbReference type="GeneID" id="36553361"/>